<dbReference type="SMART" id="SM00387">
    <property type="entry name" value="HATPase_c"/>
    <property type="match status" value="1"/>
</dbReference>
<reference evidence="7 8" key="2">
    <citation type="submission" date="2018-07" db="EMBL/GenBank/DDBJ databases">
        <title>Pontibacter sp. 2b14 genomic sequence and assembly.</title>
        <authorList>
            <person name="Du Z.-J."/>
        </authorList>
    </citation>
    <scope>NUCLEOTIDE SEQUENCE [LARGE SCALE GENOMIC DNA]</scope>
    <source>
        <strain evidence="7 8">2b14</strain>
    </source>
</reference>
<dbReference type="InterPro" id="IPR005467">
    <property type="entry name" value="His_kinase_dom"/>
</dbReference>
<dbReference type="SUPFAM" id="SSF55874">
    <property type="entry name" value="ATPase domain of HSP90 chaperone/DNA topoisomerase II/histidine kinase"/>
    <property type="match status" value="1"/>
</dbReference>
<evidence type="ECO:0000256" key="3">
    <source>
        <dbReference type="ARBA" id="ARBA00022553"/>
    </source>
</evidence>
<accession>A0A364RE22</accession>
<dbReference type="InterPro" id="IPR003661">
    <property type="entry name" value="HisK_dim/P_dom"/>
</dbReference>
<keyword evidence="5" id="KW-0418">Kinase</keyword>
<dbReference type="PRINTS" id="PR00344">
    <property type="entry name" value="BCTRLSENSOR"/>
</dbReference>
<dbReference type="AlphaFoldDB" id="A0A364RE22"/>
<dbReference type="PANTHER" id="PTHR43304:SF1">
    <property type="entry name" value="PAC DOMAIN-CONTAINING PROTEIN"/>
    <property type="match status" value="1"/>
</dbReference>
<dbReference type="Pfam" id="PF13596">
    <property type="entry name" value="PAS_10"/>
    <property type="match status" value="1"/>
</dbReference>
<dbReference type="InterPro" id="IPR036890">
    <property type="entry name" value="HATPase_C_sf"/>
</dbReference>
<dbReference type="SUPFAM" id="SSF55785">
    <property type="entry name" value="PYP-like sensor domain (PAS domain)"/>
    <property type="match status" value="1"/>
</dbReference>
<dbReference type="Proteomes" id="UP000251692">
    <property type="component" value="Unassembled WGS sequence"/>
</dbReference>
<reference evidence="7 8" key="1">
    <citation type="submission" date="2018-06" db="EMBL/GenBank/DDBJ databases">
        <authorList>
            <person name="Liu Z.-W."/>
        </authorList>
    </citation>
    <scope>NUCLEOTIDE SEQUENCE [LARGE SCALE GENOMIC DNA]</scope>
    <source>
        <strain evidence="7 8">2b14</strain>
    </source>
</reference>
<dbReference type="EC" id="2.7.13.3" evidence="2"/>
<dbReference type="EMBL" id="QMDV01000003">
    <property type="protein sequence ID" value="RAU82532.1"/>
    <property type="molecule type" value="Genomic_DNA"/>
</dbReference>
<keyword evidence="8" id="KW-1185">Reference proteome</keyword>
<dbReference type="InterPro" id="IPR003594">
    <property type="entry name" value="HATPase_dom"/>
</dbReference>
<dbReference type="Pfam" id="PF02518">
    <property type="entry name" value="HATPase_c"/>
    <property type="match status" value="1"/>
</dbReference>
<dbReference type="GO" id="GO:0000155">
    <property type="term" value="F:phosphorelay sensor kinase activity"/>
    <property type="evidence" value="ECO:0007669"/>
    <property type="project" value="InterPro"/>
</dbReference>
<keyword evidence="3" id="KW-0597">Phosphoprotein</keyword>
<comment type="catalytic activity">
    <reaction evidence="1">
        <text>ATP + protein L-histidine = ADP + protein N-phospho-L-histidine.</text>
        <dbReference type="EC" id="2.7.13.3"/>
    </reaction>
</comment>
<dbReference type="SMART" id="SM00388">
    <property type="entry name" value="HisKA"/>
    <property type="match status" value="1"/>
</dbReference>
<keyword evidence="7" id="KW-0067">ATP-binding</keyword>
<name>A0A364RE22_9BACT</name>
<dbReference type="InterPro" id="IPR004358">
    <property type="entry name" value="Sig_transdc_His_kin-like_C"/>
</dbReference>
<keyword evidence="4" id="KW-0808">Transferase</keyword>
<evidence type="ECO:0000256" key="1">
    <source>
        <dbReference type="ARBA" id="ARBA00000085"/>
    </source>
</evidence>
<evidence type="ECO:0000313" key="7">
    <source>
        <dbReference type="EMBL" id="RAU82532.1"/>
    </source>
</evidence>
<dbReference type="RefSeq" id="WP_112306125.1">
    <property type="nucleotide sequence ID" value="NZ_QMDV01000003.1"/>
</dbReference>
<keyword evidence="7" id="KW-0547">Nucleotide-binding</keyword>
<sequence length="377" mass="42931">MAQPEKGSIQQITKLIELNDELENYFTNTIIPQLFVDADLILRKFTPPAMKQFSFSPSDVGKHMAEMVDHIRYSTILENIKEVIKAGEIFEKEIQTDDKRWFQMNIIPYIIKKENRTNGVIITFIDISGRMKNLRELEKLNASHETFIYSVSHDLKAPLANIEGLVTLLVKTAEDLTEKHGVYDDEHKEIAAMLGDSVKSMRKIIDELSDIAKIEGNYKDVQEVVVFENIFKEVEMTVKDKINQSKAVIDISIGVPEIKFSRKNLRSILYNLLINAINYKSPDRAPEIFIKTEHKKGYVLISVKDNGIGIAPEKKEAIFTPYTRYKKEVEGTGIGLYLVKKIIENAGGKIKVTSKPGKGSEFQVYLRTKTVKAKQTT</sequence>
<dbReference type="PROSITE" id="PS50109">
    <property type="entry name" value="HIS_KIN"/>
    <property type="match status" value="1"/>
</dbReference>
<dbReference type="InterPro" id="IPR052162">
    <property type="entry name" value="Sensor_kinase/Photoreceptor"/>
</dbReference>
<dbReference type="OrthoDB" id="9766459at2"/>
<organism evidence="7 8">
    <name type="scientific">Pontibacter arcticus</name>
    <dbReference type="NCBI Taxonomy" id="2080288"/>
    <lineage>
        <taxon>Bacteria</taxon>
        <taxon>Pseudomonadati</taxon>
        <taxon>Bacteroidota</taxon>
        <taxon>Cytophagia</taxon>
        <taxon>Cytophagales</taxon>
        <taxon>Hymenobacteraceae</taxon>
        <taxon>Pontibacter</taxon>
    </lineage>
</organism>
<protein>
    <recommendedName>
        <fullName evidence="2">histidine kinase</fullName>
        <ecNumber evidence="2">2.7.13.3</ecNumber>
    </recommendedName>
</protein>
<gene>
    <name evidence="7" type="ORF">DP923_12195</name>
</gene>
<comment type="caution">
    <text evidence="7">The sequence shown here is derived from an EMBL/GenBank/DDBJ whole genome shotgun (WGS) entry which is preliminary data.</text>
</comment>
<dbReference type="InterPro" id="IPR035965">
    <property type="entry name" value="PAS-like_dom_sf"/>
</dbReference>
<feature type="domain" description="Histidine kinase" evidence="6">
    <location>
        <begin position="150"/>
        <end position="370"/>
    </location>
</feature>
<evidence type="ECO:0000256" key="4">
    <source>
        <dbReference type="ARBA" id="ARBA00022679"/>
    </source>
</evidence>
<dbReference type="InterPro" id="IPR036097">
    <property type="entry name" value="HisK_dim/P_sf"/>
</dbReference>
<dbReference type="SUPFAM" id="SSF47384">
    <property type="entry name" value="Homodimeric domain of signal transducing histidine kinase"/>
    <property type="match status" value="1"/>
</dbReference>
<evidence type="ECO:0000256" key="2">
    <source>
        <dbReference type="ARBA" id="ARBA00012438"/>
    </source>
</evidence>
<dbReference type="Gene3D" id="3.30.565.10">
    <property type="entry name" value="Histidine kinase-like ATPase, C-terminal domain"/>
    <property type="match status" value="1"/>
</dbReference>
<dbReference type="GO" id="GO:0005524">
    <property type="term" value="F:ATP binding"/>
    <property type="evidence" value="ECO:0007669"/>
    <property type="project" value="UniProtKB-KW"/>
</dbReference>
<proteinExistence type="predicted"/>
<evidence type="ECO:0000259" key="6">
    <source>
        <dbReference type="PROSITE" id="PS50109"/>
    </source>
</evidence>
<dbReference type="Gene3D" id="1.10.287.130">
    <property type="match status" value="1"/>
</dbReference>
<dbReference type="Pfam" id="PF00512">
    <property type="entry name" value="HisKA"/>
    <property type="match status" value="1"/>
</dbReference>
<dbReference type="Gene3D" id="3.30.450.20">
    <property type="entry name" value="PAS domain"/>
    <property type="match status" value="1"/>
</dbReference>
<evidence type="ECO:0000313" key="8">
    <source>
        <dbReference type="Proteomes" id="UP000251692"/>
    </source>
</evidence>
<evidence type="ECO:0000256" key="5">
    <source>
        <dbReference type="ARBA" id="ARBA00022777"/>
    </source>
</evidence>
<dbReference type="PANTHER" id="PTHR43304">
    <property type="entry name" value="PHYTOCHROME-LIKE PROTEIN CPH1"/>
    <property type="match status" value="1"/>
</dbReference>
<dbReference type="CDD" id="cd00082">
    <property type="entry name" value="HisKA"/>
    <property type="match status" value="1"/>
</dbReference>